<feature type="domain" description="4Fe-4S ferredoxin-type" evidence="6">
    <location>
        <begin position="3"/>
        <end position="31"/>
    </location>
</feature>
<keyword evidence="3 5" id="KW-0408">Iron</keyword>
<dbReference type="PROSITE" id="PS51379">
    <property type="entry name" value="4FE4S_FER_2"/>
    <property type="match status" value="1"/>
</dbReference>
<evidence type="ECO:0000256" key="4">
    <source>
        <dbReference type="ARBA" id="ARBA00023014"/>
    </source>
</evidence>
<evidence type="ECO:0000313" key="7">
    <source>
        <dbReference type="EMBL" id="AEB09548.1"/>
    </source>
</evidence>
<dbReference type="PROSITE" id="PS00198">
    <property type="entry name" value="4FE4S_FER_1"/>
    <property type="match status" value="1"/>
</dbReference>
<name>F2NCX4_DESAR</name>
<dbReference type="HOGENOM" id="CLU_139698_6_4_7"/>
<dbReference type="GO" id="GO:0009055">
    <property type="term" value="F:electron transfer activity"/>
    <property type="evidence" value="ECO:0007669"/>
    <property type="project" value="UniProtKB-UniRule"/>
</dbReference>
<evidence type="ECO:0000256" key="5">
    <source>
        <dbReference type="RuleBase" id="RU368020"/>
    </source>
</evidence>
<dbReference type="GO" id="GO:0051536">
    <property type="term" value="F:iron-sulfur cluster binding"/>
    <property type="evidence" value="ECO:0007669"/>
    <property type="project" value="UniProtKB-KW"/>
</dbReference>
<gene>
    <name evidence="7" type="ordered locus">Desac_1707</name>
</gene>
<dbReference type="Gene3D" id="3.30.70.20">
    <property type="match status" value="1"/>
</dbReference>
<dbReference type="RefSeq" id="WP_013706658.1">
    <property type="nucleotide sequence ID" value="NC_015388.1"/>
</dbReference>
<reference evidence="8" key="2">
    <citation type="submission" date="2011-03" db="EMBL/GenBank/DDBJ databases">
        <title>The complete genome of Desulfobacca acetoxidans DSM 11109.</title>
        <authorList>
            <consortium name="US DOE Joint Genome Institute (JGI-PGF)"/>
            <person name="Lucas S."/>
            <person name="Copeland A."/>
            <person name="Lapidus A."/>
            <person name="Bruce D."/>
            <person name="Goodwin L."/>
            <person name="Pitluck S."/>
            <person name="Peters L."/>
            <person name="Kyrpides N."/>
            <person name="Mavromatis K."/>
            <person name="Ivanova N."/>
            <person name="Ovchinnikova G."/>
            <person name="Teshima H."/>
            <person name="Detter J.C."/>
            <person name="Han C."/>
            <person name="Land M."/>
            <person name="Hauser L."/>
            <person name="Markowitz V."/>
            <person name="Cheng J.-F."/>
            <person name="Hugenholtz P."/>
            <person name="Woyke T."/>
            <person name="Wu D."/>
            <person name="Spring S."/>
            <person name="Schueler E."/>
            <person name="Brambilla E."/>
            <person name="Klenk H.-P."/>
            <person name="Eisen J.A."/>
        </authorList>
    </citation>
    <scope>NUCLEOTIDE SEQUENCE [LARGE SCALE GENOMIC DNA]</scope>
    <source>
        <strain evidence="8">ATCC 700848 / DSM 11109 / ASRB2</strain>
    </source>
</reference>
<dbReference type="eggNOG" id="COG1141">
    <property type="taxonomic scope" value="Bacteria"/>
</dbReference>
<dbReference type="Pfam" id="PF13370">
    <property type="entry name" value="Fer4_13"/>
    <property type="match status" value="1"/>
</dbReference>
<dbReference type="GO" id="GO:0005506">
    <property type="term" value="F:iron ion binding"/>
    <property type="evidence" value="ECO:0007669"/>
    <property type="project" value="UniProtKB-UniRule"/>
</dbReference>
<reference evidence="7 8" key="1">
    <citation type="journal article" date="2011" name="Stand. Genomic Sci.">
        <title>Complete genome sequence of the acetate-degrading sulfate reducer Desulfobacca acetoxidans type strain (ASRB2).</title>
        <authorList>
            <person name="Goker M."/>
            <person name="Teshima H."/>
            <person name="Lapidus A."/>
            <person name="Nolan M."/>
            <person name="Lucas S."/>
            <person name="Hammon N."/>
            <person name="Deshpande S."/>
            <person name="Cheng J.F."/>
            <person name="Tapia R."/>
            <person name="Han C."/>
            <person name="Goodwin L."/>
            <person name="Pitluck S."/>
            <person name="Huntemann M."/>
            <person name="Liolios K."/>
            <person name="Ivanova N."/>
            <person name="Pagani I."/>
            <person name="Mavromatis K."/>
            <person name="Ovchinikova G."/>
            <person name="Pati A."/>
            <person name="Chen A."/>
            <person name="Palaniappan K."/>
            <person name="Land M."/>
            <person name="Hauser L."/>
            <person name="Brambilla E.M."/>
            <person name="Rohde M."/>
            <person name="Spring S."/>
            <person name="Detter J.C."/>
            <person name="Woyke T."/>
            <person name="Bristow J."/>
            <person name="Eisen J.A."/>
            <person name="Markowitz V."/>
            <person name="Hugenholtz P."/>
            <person name="Kyrpides N.C."/>
            <person name="Klenk H.P."/>
        </authorList>
    </citation>
    <scope>NUCLEOTIDE SEQUENCE [LARGE SCALE GENOMIC DNA]</scope>
    <source>
        <strain evidence="8">ATCC 700848 / DSM 11109 / ASRB2</strain>
    </source>
</reference>
<evidence type="ECO:0000259" key="6">
    <source>
        <dbReference type="PROSITE" id="PS51379"/>
    </source>
</evidence>
<sequence length="64" mass="7128">MSKTVHLDEEECIGCASCVEICPEVFQMKEGDDKAEVIKPEGGPEELIQEAIDTCPVSCIRWEE</sequence>
<proteinExistence type="predicted"/>
<dbReference type="InterPro" id="IPR017896">
    <property type="entry name" value="4Fe4S_Fe-S-bd"/>
</dbReference>
<dbReference type="STRING" id="880072.Desac_1707"/>
<evidence type="ECO:0000256" key="2">
    <source>
        <dbReference type="ARBA" id="ARBA00022723"/>
    </source>
</evidence>
<keyword evidence="5" id="KW-0249">Electron transport</keyword>
<keyword evidence="2 5" id="KW-0479">Metal-binding</keyword>
<dbReference type="PANTHER" id="PTHR44579">
    <property type="entry name" value="OS01G0730500 PROTEIN"/>
    <property type="match status" value="1"/>
</dbReference>
<protein>
    <recommendedName>
        <fullName evidence="5">Ferredoxin</fullName>
    </recommendedName>
</protein>
<evidence type="ECO:0000313" key="8">
    <source>
        <dbReference type="Proteomes" id="UP000000483"/>
    </source>
</evidence>
<dbReference type="PRINTS" id="PR00352">
    <property type="entry name" value="3FE4SFRDOXIN"/>
</dbReference>
<organism evidence="7 8">
    <name type="scientific">Desulfobacca acetoxidans (strain ATCC 700848 / DSM 11109 / ASRB2)</name>
    <dbReference type="NCBI Taxonomy" id="880072"/>
    <lineage>
        <taxon>Bacteria</taxon>
        <taxon>Pseudomonadati</taxon>
        <taxon>Thermodesulfobacteriota</taxon>
        <taxon>Desulfobaccia</taxon>
        <taxon>Desulfobaccales</taxon>
        <taxon>Desulfobaccaceae</taxon>
        <taxon>Desulfobacca</taxon>
    </lineage>
</organism>
<dbReference type="PANTHER" id="PTHR44579:SF2">
    <property type="entry name" value="OS01G0730500 PROTEIN"/>
    <property type="match status" value="1"/>
</dbReference>
<keyword evidence="4 5" id="KW-0411">Iron-sulfur</keyword>
<dbReference type="InterPro" id="IPR017900">
    <property type="entry name" value="4Fe4S_Fe_S_CS"/>
</dbReference>
<keyword evidence="8" id="KW-1185">Reference proteome</keyword>
<dbReference type="Proteomes" id="UP000000483">
    <property type="component" value="Chromosome"/>
</dbReference>
<dbReference type="OrthoDB" id="9803319at2"/>
<dbReference type="InterPro" id="IPR001080">
    <property type="entry name" value="3Fe4S_ferredoxin"/>
</dbReference>
<comment type="function">
    <text evidence="1 5">Ferredoxins are iron-sulfur proteins that transfer electrons in a wide variety of metabolic reactions.</text>
</comment>
<dbReference type="AlphaFoldDB" id="F2NCX4"/>
<dbReference type="EMBL" id="CP002629">
    <property type="protein sequence ID" value="AEB09548.1"/>
    <property type="molecule type" value="Genomic_DNA"/>
</dbReference>
<dbReference type="KEGG" id="dao:Desac_1707"/>
<evidence type="ECO:0000256" key="1">
    <source>
        <dbReference type="ARBA" id="ARBA00003532"/>
    </source>
</evidence>
<dbReference type="SUPFAM" id="SSF54862">
    <property type="entry name" value="4Fe-4S ferredoxins"/>
    <property type="match status" value="1"/>
</dbReference>
<evidence type="ECO:0000256" key="3">
    <source>
        <dbReference type="ARBA" id="ARBA00023004"/>
    </source>
</evidence>
<accession>F2NCX4</accession>
<keyword evidence="5" id="KW-0813">Transport</keyword>